<keyword evidence="2" id="KW-0813">Transport</keyword>
<evidence type="ECO:0000313" key="9">
    <source>
        <dbReference type="EMBL" id="PKQ60707.1"/>
    </source>
</evidence>
<gene>
    <name evidence="9" type="ORF">BZG02_18470</name>
</gene>
<dbReference type="Proteomes" id="UP000233535">
    <property type="component" value="Unassembled WGS sequence"/>
</dbReference>
<dbReference type="PANTHER" id="PTHR30069:SF29">
    <property type="entry name" value="HEMOGLOBIN AND HEMOGLOBIN-HAPTOGLOBIN-BINDING PROTEIN 1-RELATED"/>
    <property type="match status" value="1"/>
</dbReference>
<dbReference type="SUPFAM" id="SSF49464">
    <property type="entry name" value="Carboxypeptidase regulatory domain-like"/>
    <property type="match status" value="1"/>
</dbReference>
<dbReference type="Pfam" id="PF14905">
    <property type="entry name" value="OMP_b-brl_3"/>
    <property type="match status" value="1"/>
</dbReference>
<name>A0A2N3HRR3_9BACT</name>
<keyword evidence="10" id="KW-1185">Reference proteome</keyword>
<dbReference type="RefSeq" id="WP_101263237.1">
    <property type="nucleotide sequence ID" value="NZ_MVDD01000022.1"/>
</dbReference>
<comment type="subcellular location">
    <subcellularLocation>
        <location evidence="1">Cell outer membrane</location>
        <topology evidence="1">Multi-pass membrane protein</topology>
    </subcellularLocation>
</comment>
<evidence type="ECO:0000256" key="1">
    <source>
        <dbReference type="ARBA" id="ARBA00004571"/>
    </source>
</evidence>
<keyword evidence="6" id="KW-0472">Membrane</keyword>
<comment type="caution">
    <text evidence="9">The sequence shown here is derived from an EMBL/GenBank/DDBJ whole genome shotgun (WGS) entry which is preliminary data.</text>
</comment>
<evidence type="ECO:0000256" key="5">
    <source>
        <dbReference type="ARBA" id="ARBA00022729"/>
    </source>
</evidence>
<dbReference type="Gene3D" id="2.40.170.20">
    <property type="entry name" value="TonB-dependent receptor, beta-barrel domain"/>
    <property type="match status" value="1"/>
</dbReference>
<keyword evidence="5" id="KW-0732">Signal</keyword>
<evidence type="ECO:0000256" key="2">
    <source>
        <dbReference type="ARBA" id="ARBA00022448"/>
    </source>
</evidence>
<dbReference type="InterPro" id="IPR036942">
    <property type="entry name" value="Beta-barrel_TonB_sf"/>
</dbReference>
<keyword evidence="3" id="KW-1134">Transmembrane beta strand</keyword>
<dbReference type="InterPro" id="IPR008969">
    <property type="entry name" value="CarboxyPept-like_regulatory"/>
</dbReference>
<evidence type="ECO:0000259" key="8">
    <source>
        <dbReference type="Pfam" id="PF14905"/>
    </source>
</evidence>
<evidence type="ECO:0000313" key="10">
    <source>
        <dbReference type="Proteomes" id="UP000233535"/>
    </source>
</evidence>
<dbReference type="AlphaFoldDB" id="A0A2N3HRR3"/>
<reference evidence="9 10" key="1">
    <citation type="journal article" date="2017" name="Front. Microbiol.">
        <title>Labilibaculum manganireducens gen. nov., sp. nov. and Labilibaculum filiforme sp. nov., Novel Bacteroidetes Isolated from Subsurface Sediments of the Baltic Sea.</title>
        <authorList>
            <person name="Vandieken V."/>
            <person name="Marshall I.P."/>
            <person name="Niemann H."/>
            <person name="Engelen B."/>
            <person name="Cypionka H."/>
        </authorList>
    </citation>
    <scope>NUCLEOTIDE SEQUENCE [LARGE SCALE GENOMIC DNA]</scope>
    <source>
        <strain evidence="9 10">59.16B</strain>
    </source>
</reference>
<proteinExistence type="predicted"/>
<dbReference type="InterPro" id="IPR041700">
    <property type="entry name" value="OMP_b-brl_3"/>
</dbReference>
<dbReference type="Pfam" id="PF13715">
    <property type="entry name" value="CarbopepD_reg_2"/>
    <property type="match status" value="1"/>
</dbReference>
<evidence type="ECO:0000256" key="3">
    <source>
        <dbReference type="ARBA" id="ARBA00022452"/>
    </source>
</evidence>
<keyword evidence="7" id="KW-0998">Cell outer membrane</keyword>
<dbReference type="GO" id="GO:0015344">
    <property type="term" value="F:siderophore uptake transmembrane transporter activity"/>
    <property type="evidence" value="ECO:0007669"/>
    <property type="project" value="TreeGrafter"/>
</dbReference>
<dbReference type="SUPFAM" id="SSF56935">
    <property type="entry name" value="Porins"/>
    <property type="match status" value="1"/>
</dbReference>
<sequence>MKKTRWIIILFILLSQFKFIYSQTTHIRGKVSDTNKKPLEYFTATILTPSDSSIIIGGAFIDGIFEFPKIEQNKCYLQISCVGYQTVTRQIDLSENNSIDIGTVQMKNLELDEVTVFAKRPTFRQVEGRLLIDVKGTALSEAGDIFDALKRSPGLIVDNNNNIIVFGKGTPIVFINEKEVQNQAEIESLQSDDIVSIEIDRNPSAEYSASRNAVVRIKTKRITNDKISLQIYNRNYFARKFSAQSGLQLASKINKTTASINYEYRDFKSKNYEDAYEINTQSEYTISNNNSTTRLPKTKTHNLFFSLNQEINAKNNIGFQYSYISTNQKQDSDSKQTINKTNDGVTNRNILKDRDVDKNLHIYNLNYQYDIDSTSSLSVIGDYTRSANHSTEDIGEANITNNSNLKSLIDNQNDYKIYSGKIDFKTCLLQSINLQTGVKASKVTNNGKVTSVNQITTTENYQINDKIDDRISAAYFNLEPKLNNFKLEAGFRYEYTDTKISSNEKTVLDSTYGHWFPSVLINKEFSDYVNVTLSYAKKIDRPSFNELSTDITYFDALSYSTGNPKIKPTISHNLDLSFGLFKNLSVNFAYKYEKNARIQSAVSDDVNPDIVKYTPVNIKQAEYMYLNINYNYSGKKLNSTFSLGGEKPFIEIPYLEGVRKIRQSSWYFQTNNDYSITSRTSIFANYLYSSSSKDLMTHFESSSKLSVGVNTSFFSKKLNVAIMANDIFNTSDNSWEDKYGNIVAGLNPDNDNTWVRFSIKYNLYDFKGGIRKKSASESELNRL</sequence>
<dbReference type="GO" id="GO:0044718">
    <property type="term" value="P:siderophore transmembrane transport"/>
    <property type="evidence" value="ECO:0007669"/>
    <property type="project" value="TreeGrafter"/>
</dbReference>
<dbReference type="PANTHER" id="PTHR30069">
    <property type="entry name" value="TONB-DEPENDENT OUTER MEMBRANE RECEPTOR"/>
    <property type="match status" value="1"/>
</dbReference>
<dbReference type="InterPro" id="IPR039426">
    <property type="entry name" value="TonB-dep_rcpt-like"/>
</dbReference>
<organism evidence="9 10">
    <name type="scientific">Labilibaculum filiforme</name>
    <dbReference type="NCBI Taxonomy" id="1940526"/>
    <lineage>
        <taxon>Bacteria</taxon>
        <taxon>Pseudomonadati</taxon>
        <taxon>Bacteroidota</taxon>
        <taxon>Bacteroidia</taxon>
        <taxon>Marinilabiliales</taxon>
        <taxon>Marinifilaceae</taxon>
        <taxon>Labilibaculum</taxon>
    </lineage>
</organism>
<protein>
    <recommendedName>
        <fullName evidence="8">Outer membrane protein beta-barrel domain-containing protein</fullName>
    </recommendedName>
</protein>
<feature type="domain" description="Outer membrane protein beta-barrel" evidence="8">
    <location>
        <begin position="374"/>
        <end position="761"/>
    </location>
</feature>
<dbReference type="GO" id="GO:0009279">
    <property type="term" value="C:cell outer membrane"/>
    <property type="evidence" value="ECO:0007669"/>
    <property type="project" value="UniProtKB-SubCell"/>
</dbReference>
<evidence type="ECO:0000256" key="7">
    <source>
        <dbReference type="ARBA" id="ARBA00023237"/>
    </source>
</evidence>
<accession>A0A2N3HRR3</accession>
<keyword evidence="4" id="KW-0812">Transmembrane</keyword>
<dbReference type="OrthoDB" id="905020at2"/>
<evidence type="ECO:0000256" key="4">
    <source>
        <dbReference type="ARBA" id="ARBA00022692"/>
    </source>
</evidence>
<dbReference type="EMBL" id="MVDD01000022">
    <property type="protein sequence ID" value="PKQ60707.1"/>
    <property type="molecule type" value="Genomic_DNA"/>
</dbReference>
<evidence type="ECO:0000256" key="6">
    <source>
        <dbReference type="ARBA" id="ARBA00023136"/>
    </source>
</evidence>